<comment type="caution">
    <text evidence="2">The sequence shown here is derived from an EMBL/GenBank/DDBJ whole genome shotgun (WGS) entry which is preliminary data.</text>
</comment>
<keyword evidence="3" id="KW-1185">Reference proteome</keyword>
<reference evidence="2" key="1">
    <citation type="submission" date="2020-11" db="EMBL/GenBank/DDBJ databases">
        <authorList>
            <consortium name="DOE Joint Genome Institute"/>
            <person name="Ahrendt S."/>
            <person name="Riley R."/>
            <person name="Andreopoulos W."/>
            <person name="Labutti K."/>
            <person name="Pangilinan J."/>
            <person name="Ruiz-Duenas F.J."/>
            <person name="Barrasa J.M."/>
            <person name="Sanchez-Garcia M."/>
            <person name="Camarero S."/>
            <person name="Miyauchi S."/>
            <person name="Serrano A."/>
            <person name="Linde D."/>
            <person name="Babiker R."/>
            <person name="Drula E."/>
            <person name="Ayuso-Fernandez I."/>
            <person name="Pacheco R."/>
            <person name="Padilla G."/>
            <person name="Ferreira P."/>
            <person name="Barriuso J."/>
            <person name="Kellner H."/>
            <person name="Castanera R."/>
            <person name="Alfaro M."/>
            <person name="Ramirez L."/>
            <person name="Pisabarro A.G."/>
            <person name="Kuo A."/>
            <person name="Tritt A."/>
            <person name="Lipzen A."/>
            <person name="He G."/>
            <person name="Yan M."/>
            <person name="Ng V."/>
            <person name="Cullen D."/>
            <person name="Martin F."/>
            <person name="Rosso M.-N."/>
            <person name="Henrissat B."/>
            <person name="Hibbett D."/>
            <person name="Martinez A.T."/>
            <person name="Grigoriev I.V."/>
        </authorList>
    </citation>
    <scope>NUCLEOTIDE SEQUENCE</scope>
    <source>
        <strain evidence="2">CIRM-BRFM 674</strain>
    </source>
</reference>
<feature type="compositionally biased region" description="Polar residues" evidence="1">
    <location>
        <begin position="91"/>
        <end position="112"/>
    </location>
</feature>
<evidence type="ECO:0000313" key="2">
    <source>
        <dbReference type="EMBL" id="KAF9481313.1"/>
    </source>
</evidence>
<gene>
    <name evidence="2" type="ORF">BDN70DRAFT_548591</name>
</gene>
<proteinExistence type="predicted"/>
<dbReference type="Proteomes" id="UP000807469">
    <property type="component" value="Unassembled WGS sequence"/>
</dbReference>
<dbReference type="AlphaFoldDB" id="A0A9P6D355"/>
<accession>A0A9P6D355</accession>
<evidence type="ECO:0000313" key="3">
    <source>
        <dbReference type="Proteomes" id="UP000807469"/>
    </source>
</evidence>
<dbReference type="OrthoDB" id="2602575at2759"/>
<organism evidence="2 3">
    <name type="scientific">Pholiota conissans</name>
    <dbReference type="NCBI Taxonomy" id="109636"/>
    <lineage>
        <taxon>Eukaryota</taxon>
        <taxon>Fungi</taxon>
        <taxon>Dikarya</taxon>
        <taxon>Basidiomycota</taxon>
        <taxon>Agaricomycotina</taxon>
        <taxon>Agaricomycetes</taxon>
        <taxon>Agaricomycetidae</taxon>
        <taxon>Agaricales</taxon>
        <taxon>Agaricineae</taxon>
        <taxon>Strophariaceae</taxon>
        <taxon>Pholiota</taxon>
    </lineage>
</organism>
<name>A0A9P6D355_9AGAR</name>
<evidence type="ECO:0000256" key="1">
    <source>
        <dbReference type="SAM" id="MobiDB-lite"/>
    </source>
</evidence>
<dbReference type="EMBL" id="MU155180">
    <property type="protein sequence ID" value="KAF9481313.1"/>
    <property type="molecule type" value="Genomic_DNA"/>
</dbReference>
<sequence length="329" mass="36500">MVQRTPTPSSKCDAGISPVACVVSPQLGYIYTGLPSPASTPPHTREYPVYAISPSPSPHANNHPNPSVDAHHRTQRSRAEYASGHTRRLSSSRTAPYPNQNTRLSITNQGASNGARKRSVTDHAAIFHKRSPTICTGNTMINWSRLRPGQELILLAPHDVIHLGPHPTPADLEMVGIHPDVVTCTPRSSDYLGVLDDYGRMIEFCSREKPGPSIAHLLKGSVCLDGGHERVFESFGWKTTRIGFDWPGLSRCVQGLEENVSKLTRADLAVMVANIIETTIHRARNHPKVQVIDQATKKWDLQQVNLKKLRLLSLNYYHKVWIPILAIDF</sequence>
<protein>
    <submittedName>
        <fullName evidence="2">Uncharacterized protein</fullName>
    </submittedName>
</protein>
<feature type="region of interest" description="Disordered" evidence="1">
    <location>
        <begin position="42"/>
        <end position="120"/>
    </location>
</feature>
<feature type="compositionally biased region" description="Low complexity" evidence="1">
    <location>
        <begin position="58"/>
        <end position="67"/>
    </location>
</feature>